<evidence type="ECO:0000313" key="2">
    <source>
        <dbReference type="EMBL" id="HIQ80243.1"/>
    </source>
</evidence>
<name>A0A9D1CU84_9FIRM</name>
<dbReference type="EMBL" id="DVFW01000018">
    <property type="protein sequence ID" value="HIQ80243.1"/>
    <property type="molecule type" value="Genomic_DNA"/>
</dbReference>
<dbReference type="AlphaFoldDB" id="A0A9D1CU84"/>
<sequence length="169" mass="19290">MADYAANPAKTGARGKADDVEIIQQERKRWLFFGLPFTFTKYTLTNRKLLINEGLLTSKENEILLYRVLDITLQRTLLQKMFGLGTVVVESQDRFQPHLVVKNIKNSQMFKNNLSDAVEEEKIRLHMRRGEIIGDDHGPYDSETCDHNDAFPDAVDDSFHDGFDGGSPQ</sequence>
<dbReference type="InterPro" id="IPR005182">
    <property type="entry name" value="YdbS-like_PH"/>
</dbReference>
<proteinExistence type="predicted"/>
<evidence type="ECO:0000313" key="3">
    <source>
        <dbReference type="Proteomes" id="UP000886787"/>
    </source>
</evidence>
<dbReference type="Pfam" id="PF03703">
    <property type="entry name" value="bPH_2"/>
    <property type="match status" value="1"/>
</dbReference>
<accession>A0A9D1CU84</accession>
<feature type="domain" description="YdbS-like PH" evidence="1">
    <location>
        <begin position="39"/>
        <end position="112"/>
    </location>
</feature>
<evidence type="ECO:0000259" key="1">
    <source>
        <dbReference type="Pfam" id="PF03703"/>
    </source>
</evidence>
<dbReference type="PANTHER" id="PTHR37938">
    <property type="entry name" value="BLL0215 PROTEIN"/>
    <property type="match status" value="1"/>
</dbReference>
<protein>
    <submittedName>
        <fullName evidence="2">PH domain-containing protein</fullName>
    </submittedName>
</protein>
<dbReference type="Proteomes" id="UP000886787">
    <property type="component" value="Unassembled WGS sequence"/>
</dbReference>
<reference evidence="2" key="1">
    <citation type="submission" date="2020-10" db="EMBL/GenBank/DDBJ databases">
        <authorList>
            <person name="Gilroy R."/>
        </authorList>
    </citation>
    <scope>NUCLEOTIDE SEQUENCE</scope>
    <source>
        <strain evidence="2">ChiSjej1B19-3389</strain>
    </source>
</reference>
<gene>
    <name evidence="2" type="ORF">IAD32_03035</name>
</gene>
<reference evidence="2" key="2">
    <citation type="journal article" date="2021" name="PeerJ">
        <title>Extensive microbial diversity within the chicken gut microbiome revealed by metagenomics and culture.</title>
        <authorList>
            <person name="Gilroy R."/>
            <person name="Ravi A."/>
            <person name="Getino M."/>
            <person name="Pursley I."/>
            <person name="Horton D.L."/>
            <person name="Alikhan N.F."/>
            <person name="Baker D."/>
            <person name="Gharbi K."/>
            <person name="Hall N."/>
            <person name="Watson M."/>
            <person name="Adriaenssens E.M."/>
            <person name="Foster-Nyarko E."/>
            <person name="Jarju S."/>
            <person name="Secka A."/>
            <person name="Antonio M."/>
            <person name="Oren A."/>
            <person name="Chaudhuri R.R."/>
            <person name="La Ragione R."/>
            <person name="Hildebrand F."/>
            <person name="Pallen M.J."/>
        </authorList>
    </citation>
    <scope>NUCLEOTIDE SEQUENCE</scope>
    <source>
        <strain evidence="2">ChiSjej1B19-3389</strain>
    </source>
</reference>
<organism evidence="2 3">
    <name type="scientific">Candidatus Scatavimonas merdigallinarum</name>
    <dbReference type="NCBI Taxonomy" id="2840914"/>
    <lineage>
        <taxon>Bacteria</taxon>
        <taxon>Bacillati</taxon>
        <taxon>Bacillota</taxon>
        <taxon>Clostridia</taxon>
        <taxon>Eubacteriales</taxon>
        <taxon>Oscillospiraceae</taxon>
        <taxon>Oscillospiraceae incertae sedis</taxon>
        <taxon>Candidatus Scatavimonas</taxon>
    </lineage>
</organism>
<comment type="caution">
    <text evidence="2">The sequence shown here is derived from an EMBL/GenBank/DDBJ whole genome shotgun (WGS) entry which is preliminary data.</text>
</comment>
<dbReference type="PANTHER" id="PTHR37938:SF1">
    <property type="entry name" value="BLL0215 PROTEIN"/>
    <property type="match status" value="1"/>
</dbReference>